<protein>
    <submittedName>
        <fullName evidence="1">Uncharacterized protein</fullName>
    </submittedName>
</protein>
<evidence type="ECO:0000313" key="1">
    <source>
        <dbReference type="EMBL" id="KOX91603.1"/>
    </source>
</evidence>
<reference evidence="1 2" key="1">
    <citation type="submission" date="2015-08" db="EMBL/GenBank/DDBJ databases">
        <title>Genomes of Isolates from Cabo Rojo, PR.</title>
        <authorList>
            <person name="Sanchez-Nieves R.L."/>
            <person name="Montalvo-Rodriguez R."/>
        </authorList>
    </citation>
    <scope>NUCLEOTIDE SEQUENCE [LARGE SCALE GENOMIC DNA]</scope>
    <source>
        <strain evidence="1 2">SL3</strain>
    </source>
</reference>
<dbReference type="PATRIC" id="fig|1705562.3.peg.2074"/>
<comment type="caution">
    <text evidence="1">The sequence shown here is derived from an EMBL/GenBank/DDBJ whole genome shotgun (WGS) entry which is preliminary data.</text>
</comment>
<dbReference type="AlphaFoldDB" id="A0A0N1IUI6"/>
<dbReference type="RefSeq" id="WP_053969413.1">
    <property type="nucleotide sequence ID" value="NZ_LIUF01000008.1"/>
</dbReference>
<name>A0A0N1IUI6_9EURY</name>
<gene>
    <name evidence="1" type="ORF">AMS69_17945</name>
</gene>
<accession>A0A0N1IUI6</accession>
<sequence>MEDRENEFETDIWPLGGSRGTTIPPRILMWTQAPDVEDAEVRWLYDDDRRIYVEFGRASDERADDIYSRTTSIQKRSEGSRATAIPVDVLRGEGAADADKVIWRFDLNEKHPVRPEFISEEEGDDS</sequence>
<dbReference type="OrthoDB" id="350058at2157"/>
<dbReference type="EMBL" id="LIUF01000008">
    <property type="protein sequence ID" value="KOX91603.1"/>
    <property type="molecule type" value="Genomic_DNA"/>
</dbReference>
<keyword evidence="2" id="KW-1185">Reference proteome</keyword>
<organism evidence="1 2">
    <name type="scientific">Haloarcula rubripromontorii</name>
    <dbReference type="NCBI Taxonomy" id="1705562"/>
    <lineage>
        <taxon>Archaea</taxon>
        <taxon>Methanobacteriati</taxon>
        <taxon>Methanobacteriota</taxon>
        <taxon>Stenosarchaea group</taxon>
        <taxon>Halobacteria</taxon>
        <taxon>Halobacteriales</taxon>
        <taxon>Haloarculaceae</taxon>
        <taxon>Haloarcula</taxon>
    </lineage>
</organism>
<dbReference type="Proteomes" id="UP000037729">
    <property type="component" value="Unassembled WGS sequence"/>
</dbReference>
<evidence type="ECO:0000313" key="2">
    <source>
        <dbReference type="Proteomes" id="UP000037729"/>
    </source>
</evidence>
<proteinExistence type="predicted"/>